<dbReference type="InterPro" id="IPR029063">
    <property type="entry name" value="SAM-dependent_MTases_sf"/>
</dbReference>
<dbReference type="Pfam" id="PF02384">
    <property type="entry name" value="N6_Mtase"/>
    <property type="match status" value="1"/>
</dbReference>
<dbReference type="STRING" id="1423792.FD09_GL003145"/>
<feature type="domain" description="DNA methylase adenine-specific" evidence="1">
    <location>
        <begin position="118"/>
        <end position="327"/>
    </location>
</feature>
<evidence type="ECO:0000259" key="2">
    <source>
        <dbReference type="Pfam" id="PF21106"/>
    </source>
</evidence>
<accession>A0A0R1N5S1</accession>
<dbReference type="InterPro" id="IPR003356">
    <property type="entry name" value="DNA_methylase_A-5"/>
</dbReference>
<sequence length="357" mass="38853">MLQYPCRIFLFLRSVILAEVDTVQQIFAPLDDAVTTLSAALKVSYLDALTEELDNLNNRDVHVENGAPNQEVVQHLTDLAAQYEQAKTRGGLTPTQTAIQLAIVKGMRADKTDANLMITPEAIGTLVAAVADVILQGAPSTTILDPSVGTGNLLLTVMRQLPQKTAQERHGYGVDNNEELLALADGFAQQLGEHVEWFHQDGIAPLVVPPVDLVVNEPPVGYYPLDEVAKDYATHAATGHSFAHHLFIEQGMRTVAPGGFGFFIVPTEIFNTQEASSLTAWMAQQTYIQALLELPDTLFQDSKLGKSILVLQKHGGAAQQAKQILLAGIPNPLAHAELAGFIQNVKDWRKDNIQVNK</sequence>
<evidence type="ECO:0000259" key="1">
    <source>
        <dbReference type="Pfam" id="PF02384"/>
    </source>
</evidence>
<dbReference type="PATRIC" id="fig|1423792.3.peg.3239"/>
<name>A0A0R1N5S1_9LACO</name>
<dbReference type="InterPro" id="IPR052933">
    <property type="entry name" value="DNA_Protect_Modify"/>
</dbReference>
<organism evidence="3 4">
    <name type="scientific">Schleiferilactobacillus perolens DSM 12744</name>
    <dbReference type="NCBI Taxonomy" id="1423792"/>
    <lineage>
        <taxon>Bacteria</taxon>
        <taxon>Bacillati</taxon>
        <taxon>Bacillota</taxon>
        <taxon>Bacilli</taxon>
        <taxon>Lactobacillales</taxon>
        <taxon>Lactobacillaceae</taxon>
        <taxon>Schleiferilactobacillus</taxon>
    </lineage>
</organism>
<dbReference type="Gene3D" id="3.40.50.150">
    <property type="entry name" value="Vaccinia Virus protein VP39"/>
    <property type="match status" value="1"/>
</dbReference>
<dbReference type="SUPFAM" id="SSF53335">
    <property type="entry name" value="S-adenosyl-L-methionine-dependent methyltransferases"/>
    <property type="match status" value="1"/>
</dbReference>
<dbReference type="PANTHER" id="PTHR41313">
    <property type="entry name" value="ADENINE-SPECIFIC METHYLTRANSFERASE"/>
    <property type="match status" value="1"/>
</dbReference>
<proteinExistence type="predicted"/>
<dbReference type="Gene3D" id="1.10.150.470">
    <property type="match status" value="1"/>
</dbReference>
<evidence type="ECO:0000313" key="3">
    <source>
        <dbReference type="EMBL" id="KRL12275.1"/>
    </source>
</evidence>
<dbReference type="OrthoDB" id="9788159at2"/>
<feature type="domain" description="YtxK-like N-terminal helical" evidence="2">
    <location>
        <begin position="25"/>
        <end position="107"/>
    </location>
</feature>
<keyword evidence="4" id="KW-1185">Reference proteome</keyword>
<dbReference type="GO" id="GO:0008170">
    <property type="term" value="F:N-methyltransferase activity"/>
    <property type="evidence" value="ECO:0007669"/>
    <property type="project" value="InterPro"/>
</dbReference>
<dbReference type="EMBL" id="AZEC01000009">
    <property type="protein sequence ID" value="KRL12275.1"/>
    <property type="molecule type" value="Genomic_DNA"/>
</dbReference>
<evidence type="ECO:0000313" key="4">
    <source>
        <dbReference type="Proteomes" id="UP000051330"/>
    </source>
</evidence>
<dbReference type="Pfam" id="PF21106">
    <property type="entry name" value="YtxK_like"/>
    <property type="match status" value="1"/>
</dbReference>
<dbReference type="GO" id="GO:0003677">
    <property type="term" value="F:DNA binding"/>
    <property type="evidence" value="ECO:0007669"/>
    <property type="project" value="InterPro"/>
</dbReference>
<dbReference type="PRINTS" id="PR00507">
    <property type="entry name" value="N12N6MTFRASE"/>
</dbReference>
<dbReference type="Proteomes" id="UP000051330">
    <property type="component" value="Unassembled WGS sequence"/>
</dbReference>
<dbReference type="PANTHER" id="PTHR41313:SF1">
    <property type="entry name" value="DNA METHYLASE ADENINE-SPECIFIC DOMAIN-CONTAINING PROTEIN"/>
    <property type="match status" value="1"/>
</dbReference>
<comment type="caution">
    <text evidence="3">The sequence shown here is derived from an EMBL/GenBank/DDBJ whole genome shotgun (WGS) entry which is preliminary data.</text>
</comment>
<reference evidence="3 4" key="1">
    <citation type="journal article" date="2015" name="Genome Announc.">
        <title>Expanding the biotechnology potential of lactobacilli through comparative genomics of 213 strains and associated genera.</title>
        <authorList>
            <person name="Sun Z."/>
            <person name="Harris H.M."/>
            <person name="McCann A."/>
            <person name="Guo C."/>
            <person name="Argimon S."/>
            <person name="Zhang W."/>
            <person name="Yang X."/>
            <person name="Jeffery I.B."/>
            <person name="Cooney J.C."/>
            <person name="Kagawa T.F."/>
            <person name="Liu W."/>
            <person name="Song Y."/>
            <person name="Salvetti E."/>
            <person name="Wrobel A."/>
            <person name="Rasinkangas P."/>
            <person name="Parkhill J."/>
            <person name="Rea M.C."/>
            <person name="O'Sullivan O."/>
            <person name="Ritari J."/>
            <person name="Douillard F.P."/>
            <person name="Paul Ross R."/>
            <person name="Yang R."/>
            <person name="Briner A.E."/>
            <person name="Felis G.E."/>
            <person name="de Vos W.M."/>
            <person name="Barrangou R."/>
            <person name="Klaenhammer T.R."/>
            <person name="Caufield P.W."/>
            <person name="Cui Y."/>
            <person name="Zhang H."/>
            <person name="O'Toole P.W."/>
        </authorList>
    </citation>
    <scope>NUCLEOTIDE SEQUENCE [LARGE SCALE GENOMIC DNA]</scope>
    <source>
        <strain evidence="3 4">DSM 12744</strain>
    </source>
</reference>
<dbReference type="InterPro" id="IPR048375">
    <property type="entry name" value="YtxK-like_N"/>
</dbReference>
<protein>
    <submittedName>
        <fullName evidence="3">Uncharacterized protein</fullName>
    </submittedName>
</protein>
<dbReference type="AlphaFoldDB" id="A0A0R1N5S1"/>
<gene>
    <name evidence="3" type="ORF">FD09_GL003145</name>
</gene>